<dbReference type="Pfam" id="PF06512">
    <property type="entry name" value="Na_trans_assoc"/>
    <property type="match status" value="1"/>
</dbReference>
<keyword evidence="4" id="KW-1185">Reference proteome</keyword>
<sequence>ILYLFLALVSSFSSYNAATAEENDEAKNLQHALAMIKKGVNCVLSKILRKKQNVPKEPMDHVNDTYVKENISDHTLSDLSNTQDFHKDKEKSSSTEKNTMAENESQSLIPSPSISETIPMASGESDVENLDNKEVQSKSGDGSSKEKVKPSSSSECSTVDIGTSEEEMIYEHEKSRHLKNSKEKKFFDT</sequence>
<dbReference type="GO" id="GO:0005248">
    <property type="term" value="F:voltage-gated sodium channel activity"/>
    <property type="evidence" value="ECO:0007669"/>
    <property type="project" value="InterPro"/>
</dbReference>
<dbReference type="GO" id="GO:0001518">
    <property type="term" value="C:voltage-gated sodium channel complex"/>
    <property type="evidence" value="ECO:0007669"/>
    <property type="project" value="InterPro"/>
</dbReference>
<dbReference type="KEGG" id="hai:109378784"/>
<feature type="non-terminal residue" evidence="5">
    <location>
        <position position="1"/>
    </location>
</feature>
<evidence type="ECO:0000256" key="1">
    <source>
        <dbReference type="SAM" id="MobiDB-lite"/>
    </source>
</evidence>
<protein>
    <submittedName>
        <fullName evidence="5">Sodium channel protein type 7 subunit alpha-like</fullName>
    </submittedName>
</protein>
<keyword evidence="2" id="KW-0732">Signal</keyword>
<name>A0A8B7QQW5_HIPAR</name>
<evidence type="ECO:0000313" key="5">
    <source>
        <dbReference type="RefSeq" id="XP_019490612.1"/>
    </source>
</evidence>
<feature type="compositionally biased region" description="Polar residues" evidence="1">
    <location>
        <begin position="95"/>
        <end position="116"/>
    </location>
</feature>
<feature type="signal peptide" evidence="2">
    <location>
        <begin position="1"/>
        <end position="20"/>
    </location>
</feature>
<evidence type="ECO:0000313" key="4">
    <source>
        <dbReference type="Proteomes" id="UP000694851"/>
    </source>
</evidence>
<feature type="region of interest" description="Disordered" evidence="1">
    <location>
        <begin position="74"/>
        <end position="166"/>
    </location>
</feature>
<accession>A0A8B7QQW5</accession>
<proteinExistence type="predicted"/>
<dbReference type="AlphaFoldDB" id="A0A8B7QQW5"/>
<feature type="chain" id="PRO_5034295840" evidence="2">
    <location>
        <begin position="21"/>
        <end position="189"/>
    </location>
</feature>
<feature type="domain" description="Sodium ion transport-associated" evidence="3">
    <location>
        <begin position="25"/>
        <end position="177"/>
    </location>
</feature>
<feature type="non-terminal residue" evidence="5">
    <location>
        <position position="189"/>
    </location>
</feature>
<reference evidence="5" key="1">
    <citation type="submission" date="2025-08" db="UniProtKB">
        <authorList>
            <consortium name="RefSeq"/>
        </authorList>
    </citation>
    <scope>IDENTIFICATION</scope>
    <source>
        <tissue evidence="5">Muscle</tissue>
    </source>
</reference>
<evidence type="ECO:0000256" key="2">
    <source>
        <dbReference type="SAM" id="SignalP"/>
    </source>
</evidence>
<organism evidence="4 5">
    <name type="scientific">Hipposideros armiger</name>
    <name type="common">Great Himalayan leaf-nosed bat</name>
    <dbReference type="NCBI Taxonomy" id="186990"/>
    <lineage>
        <taxon>Eukaryota</taxon>
        <taxon>Metazoa</taxon>
        <taxon>Chordata</taxon>
        <taxon>Craniata</taxon>
        <taxon>Vertebrata</taxon>
        <taxon>Euteleostomi</taxon>
        <taxon>Mammalia</taxon>
        <taxon>Eutheria</taxon>
        <taxon>Laurasiatheria</taxon>
        <taxon>Chiroptera</taxon>
        <taxon>Yinpterochiroptera</taxon>
        <taxon>Rhinolophoidea</taxon>
        <taxon>Hipposideridae</taxon>
        <taxon>Hipposideros</taxon>
    </lineage>
</organism>
<dbReference type="RefSeq" id="XP_019490612.1">
    <property type="nucleotide sequence ID" value="XM_019635067.1"/>
</dbReference>
<dbReference type="Proteomes" id="UP000694851">
    <property type="component" value="Unplaced"/>
</dbReference>
<dbReference type="OrthoDB" id="416585at2759"/>
<gene>
    <name evidence="5" type="primary">LOC109378784</name>
</gene>
<dbReference type="InterPro" id="IPR010526">
    <property type="entry name" value="Na_trans_assoc_dom"/>
</dbReference>
<feature type="compositionally biased region" description="Basic and acidic residues" evidence="1">
    <location>
        <begin position="84"/>
        <end position="94"/>
    </location>
</feature>
<evidence type="ECO:0000259" key="3">
    <source>
        <dbReference type="Pfam" id="PF06512"/>
    </source>
</evidence>
<dbReference type="GeneID" id="109378784"/>